<dbReference type="OMA" id="WYESELH"/>
<dbReference type="PROSITE" id="PS51747">
    <property type="entry name" value="CYT_DCMP_DEAMINASES_2"/>
    <property type="match status" value="1"/>
</dbReference>
<evidence type="ECO:0000313" key="4">
    <source>
        <dbReference type="EMBL" id="KAF4713236.1"/>
    </source>
</evidence>
<evidence type="ECO:0000259" key="3">
    <source>
        <dbReference type="PROSITE" id="PS51747"/>
    </source>
</evidence>
<dbReference type="Gene3D" id="3.40.140.10">
    <property type="entry name" value="Cytidine Deaminase, domain 2"/>
    <property type="match status" value="2"/>
</dbReference>
<dbReference type="Proteomes" id="UP000553632">
    <property type="component" value="Unassembled WGS sequence"/>
</dbReference>
<dbReference type="GO" id="GO:0008270">
    <property type="term" value="F:zinc ion binding"/>
    <property type="evidence" value="ECO:0007669"/>
    <property type="project" value="InterPro"/>
</dbReference>
<protein>
    <recommendedName>
        <fullName evidence="3">CMP/dCMP-type deaminase domain-containing protein</fullName>
    </recommendedName>
</protein>
<dbReference type="Pfam" id="PF00383">
    <property type="entry name" value="dCMP_cyt_deam_1"/>
    <property type="match status" value="1"/>
</dbReference>
<dbReference type="InterPro" id="IPR002125">
    <property type="entry name" value="CMP_dCMP_dom"/>
</dbReference>
<dbReference type="GO" id="GO:0006152">
    <property type="term" value="P:purine nucleoside catabolic process"/>
    <property type="evidence" value="ECO:0007669"/>
    <property type="project" value="TreeGrafter"/>
</dbReference>
<dbReference type="SUPFAM" id="SSF53927">
    <property type="entry name" value="Cytidine deaminase-like"/>
    <property type="match status" value="1"/>
</dbReference>
<evidence type="ECO:0000313" key="5">
    <source>
        <dbReference type="Proteomes" id="UP000553632"/>
    </source>
</evidence>
<dbReference type="GO" id="GO:0047974">
    <property type="term" value="F:guanosine deaminase activity"/>
    <property type="evidence" value="ECO:0007669"/>
    <property type="project" value="TreeGrafter"/>
</dbReference>
<dbReference type="InterPro" id="IPR016193">
    <property type="entry name" value="Cytidine_deaminase-like"/>
</dbReference>
<keyword evidence="5" id="KW-1185">Reference proteome</keyword>
<gene>
    <name evidence="4" type="ORF">FOZ63_016660</name>
</gene>
<evidence type="ECO:0000256" key="1">
    <source>
        <dbReference type="ARBA" id="ARBA00022723"/>
    </source>
</evidence>
<accession>A0A7J6R048</accession>
<dbReference type="CDD" id="cd01285">
    <property type="entry name" value="nucleoside_deaminase"/>
    <property type="match status" value="1"/>
</dbReference>
<feature type="domain" description="CMP/dCMP-type deaminase" evidence="3">
    <location>
        <begin position="27"/>
        <end position="165"/>
    </location>
</feature>
<sequence>MLTNASLNRPVSEDIEPADAADLSLLPTNERFMAAAVMSAMSGVNLKEGGPFGASIVRDGVLICSAHNTFFADCDPTCHAEVMTITQPRVVLLYVAADECCPLGYASSRDVIYSSFEPCPMCWSAIVSSGMKLLYIGLDRFTAAKNGVDYLSFYDAILPHTKRSNSPPMTCVNPPSSYEDERIISMLTSPDHCIIVNKDNDIIANSDSSAIDDFTTDPVDTPMVRTIRLACRYLKSPYLHGCRIYTLVEPDIESHAACLWACAESLYYSTEAPPGSSARYQRDQYTMEESERDLRVVHNCAMDICLKIIPLWYESELHKENPQLKAC</sequence>
<dbReference type="PANTHER" id="PTHR11079:SF161">
    <property type="entry name" value="CMP_DCMP-TYPE DEAMINASE DOMAIN-CONTAINING PROTEIN"/>
    <property type="match status" value="1"/>
</dbReference>
<proteinExistence type="predicted"/>
<dbReference type="EMBL" id="JABANO010029623">
    <property type="protein sequence ID" value="KAF4713236.1"/>
    <property type="molecule type" value="Genomic_DNA"/>
</dbReference>
<comment type="caution">
    <text evidence="4">The sequence shown here is derived from an EMBL/GenBank/DDBJ whole genome shotgun (WGS) entry which is preliminary data.</text>
</comment>
<name>A0A7J6R048_PEROL</name>
<keyword evidence="2" id="KW-0862">Zinc</keyword>
<reference evidence="4 5" key="1">
    <citation type="submission" date="2020-04" db="EMBL/GenBank/DDBJ databases">
        <title>Perkinsus olseni comparative genomics.</title>
        <authorList>
            <person name="Bogema D.R."/>
        </authorList>
    </citation>
    <scope>NUCLEOTIDE SEQUENCE [LARGE SCALE GENOMIC DNA]</scope>
    <source>
        <strain evidence="4 5">ATCC PRA-207</strain>
    </source>
</reference>
<dbReference type="AlphaFoldDB" id="A0A7J6R048"/>
<keyword evidence="1" id="KW-0479">Metal-binding</keyword>
<dbReference type="PROSITE" id="PS00903">
    <property type="entry name" value="CYT_DCMP_DEAMINASES_1"/>
    <property type="match status" value="1"/>
</dbReference>
<evidence type="ECO:0000256" key="2">
    <source>
        <dbReference type="ARBA" id="ARBA00022833"/>
    </source>
</evidence>
<dbReference type="InterPro" id="IPR016192">
    <property type="entry name" value="APOBEC/CMP_deaminase_Zn-bd"/>
</dbReference>
<organism evidence="4 5">
    <name type="scientific">Perkinsus olseni</name>
    <name type="common">Perkinsus atlanticus</name>
    <dbReference type="NCBI Taxonomy" id="32597"/>
    <lineage>
        <taxon>Eukaryota</taxon>
        <taxon>Sar</taxon>
        <taxon>Alveolata</taxon>
        <taxon>Perkinsozoa</taxon>
        <taxon>Perkinsea</taxon>
        <taxon>Perkinsida</taxon>
        <taxon>Perkinsidae</taxon>
        <taxon>Perkinsus</taxon>
    </lineage>
</organism>
<dbReference type="PANTHER" id="PTHR11079">
    <property type="entry name" value="CYTOSINE DEAMINASE FAMILY MEMBER"/>
    <property type="match status" value="1"/>
</dbReference>